<dbReference type="Proteomes" id="UP000028868">
    <property type="component" value="Unassembled WGS sequence"/>
</dbReference>
<dbReference type="AlphaFoldDB" id="A0A024P7C0"/>
<accession>A0A024P7C0</accession>
<gene>
    <name evidence="1" type="ORF">BN983_02499</name>
</gene>
<name>A0A024P7C0_9BACI</name>
<reference evidence="2" key="1">
    <citation type="submission" date="2014-03" db="EMBL/GenBank/DDBJ databases">
        <authorList>
            <person name="Urmite Genomes U."/>
        </authorList>
    </citation>
    <scope>NUCLEOTIDE SEQUENCE [LARGE SCALE GENOMIC DNA]</scope>
    <source>
        <strain evidence="2">HD-03</strain>
    </source>
</reference>
<evidence type="ECO:0000313" key="1">
    <source>
        <dbReference type="EMBL" id="CDQ24227.1"/>
    </source>
</evidence>
<proteinExistence type="predicted"/>
<keyword evidence="2" id="KW-1185">Reference proteome</keyword>
<protein>
    <submittedName>
        <fullName evidence="1">Uncharacterized protein</fullName>
    </submittedName>
</protein>
<sequence>MTNESIETFHIADFNDFTRVCVENDGLAFPELKKIMEDYILSQDTMEFKECWIRDEQVEQGEVRTVLVNFLDTNPNYFIRLRGSKNKDNDQVLTMKVDAVDLNTEEVVYERQLA</sequence>
<comment type="caution">
    <text evidence="1">The sequence shown here is derived from an EMBL/GenBank/DDBJ whole genome shotgun (WGS) entry which is preliminary data.</text>
</comment>
<dbReference type="RefSeq" id="WP_035508933.1">
    <property type="nucleotide sequence ID" value="NZ_CCDH010000001.1"/>
</dbReference>
<dbReference type="EMBL" id="CCDI010000003">
    <property type="protein sequence ID" value="CDQ24227.1"/>
    <property type="molecule type" value="Genomic_DNA"/>
</dbReference>
<organism evidence="1 2">
    <name type="scientific">Halobacillus karajensis</name>
    <dbReference type="NCBI Taxonomy" id="195088"/>
    <lineage>
        <taxon>Bacteria</taxon>
        <taxon>Bacillati</taxon>
        <taxon>Bacillota</taxon>
        <taxon>Bacilli</taxon>
        <taxon>Bacillales</taxon>
        <taxon>Bacillaceae</taxon>
        <taxon>Halobacillus</taxon>
    </lineage>
</organism>
<evidence type="ECO:0000313" key="2">
    <source>
        <dbReference type="Proteomes" id="UP000028868"/>
    </source>
</evidence>
<dbReference type="OrthoDB" id="2899799at2"/>
<reference evidence="1 2" key="2">
    <citation type="submission" date="2014-05" db="EMBL/GenBank/DDBJ databases">
        <title>Draft genome sequence of Halobacillus karajensis HK-03.</title>
        <authorList>
            <person name="Khelaifia S."/>
            <person name="Croce O."/>
            <person name="Lagier J.C."/>
            <person name="Raoult D."/>
        </authorList>
    </citation>
    <scope>NUCLEOTIDE SEQUENCE [LARGE SCALE GENOMIC DNA]</scope>
    <source>
        <strain evidence="1 2">HD-03</strain>
    </source>
</reference>